<dbReference type="SUPFAM" id="SSF54631">
    <property type="entry name" value="CBS-domain pair"/>
    <property type="match status" value="2"/>
</dbReference>
<dbReference type="InterPro" id="IPR051257">
    <property type="entry name" value="Diverse_CBS-Domain"/>
</dbReference>
<sequence length="270" mass="29790">SCPVVSISPDLPILAASKIAEVKHIKRLPILDGDQLVGIVTQTDLIRVLTSYGMWSDVVEIMNTDVVSIQGSATVTEAAEAMASCKISCIVVVEGGDVVGVFTEKDILKKVVALQKDPAQTKVEEVMSSPVMSITPDYSVFSAAKAMEKMRIRRLVVLEDKKLCGIITQTNIFMAIKDKLQEEEEKNLSFLQESANSIYTVGLDWKTTYINRAFMKLLEVSDPAELIGQPFLPEKFWFNPEDRNQFLSGLEKGNIETTELVLQTSKGKGV</sequence>
<comment type="caution">
    <text evidence="3">The sequence shown here is derived from an EMBL/GenBank/DDBJ whole genome shotgun (WGS) entry which is preliminary data.</text>
</comment>
<dbReference type="PANTHER" id="PTHR43080">
    <property type="entry name" value="CBS DOMAIN-CONTAINING PROTEIN CBSX3, MITOCHONDRIAL"/>
    <property type="match status" value="1"/>
</dbReference>
<keyword evidence="1" id="KW-0129">CBS domain</keyword>
<dbReference type="SMART" id="SM00116">
    <property type="entry name" value="CBS"/>
    <property type="match status" value="3"/>
</dbReference>
<feature type="domain" description="CBS" evidence="2">
    <location>
        <begin position="1"/>
        <end position="58"/>
    </location>
</feature>
<dbReference type="SMART" id="SM00091">
    <property type="entry name" value="PAS"/>
    <property type="match status" value="1"/>
</dbReference>
<dbReference type="SUPFAM" id="SSF55785">
    <property type="entry name" value="PYP-like sensor domain (PAS domain)"/>
    <property type="match status" value="1"/>
</dbReference>
<dbReference type="EMBL" id="BARS01022288">
    <property type="protein sequence ID" value="GAG12910.1"/>
    <property type="molecule type" value="Genomic_DNA"/>
</dbReference>
<organism evidence="3">
    <name type="scientific">marine sediment metagenome</name>
    <dbReference type="NCBI Taxonomy" id="412755"/>
    <lineage>
        <taxon>unclassified sequences</taxon>
        <taxon>metagenomes</taxon>
        <taxon>ecological metagenomes</taxon>
    </lineage>
</organism>
<dbReference type="AlphaFoldDB" id="X0V478"/>
<feature type="domain" description="CBS" evidence="2">
    <location>
        <begin position="62"/>
        <end position="118"/>
    </location>
</feature>
<dbReference type="InterPro" id="IPR035965">
    <property type="entry name" value="PAS-like_dom_sf"/>
</dbReference>
<dbReference type="PANTHER" id="PTHR43080:SF2">
    <property type="entry name" value="CBS DOMAIN-CONTAINING PROTEIN"/>
    <property type="match status" value="1"/>
</dbReference>
<feature type="domain" description="CBS" evidence="2">
    <location>
        <begin position="127"/>
        <end position="182"/>
    </location>
</feature>
<dbReference type="InterPro" id="IPR000644">
    <property type="entry name" value="CBS_dom"/>
</dbReference>
<dbReference type="Pfam" id="PF00571">
    <property type="entry name" value="CBS"/>
    <property type="match status" value="3"/>
</dbReference>
<evidence type="ECO:0000259" key="2">
    <source>
        <dbReference type="PROSITE" id="PS51371"/>
    </source>
</evidence>
<dbReference type="Gene3D" id="3.30.450.20">
    <property type="entry name" value="PAS domain"/>
    <property type="match status" value="1"/>
</dbReference>
<name>X0V478_9ZZZZ</name>
<dbReference type="PROSITE" id="PS51371">
    <property type="entry name" value="CBS"/>
    <property type="match status" value="3"/>
</dbReference>
<evidence type="ECO:0000313" key="3">
    <source>
        <dbReference type="EMBL" id="GAG12910.1"/>
    </source>
</evidence>
<dbReference type="InterPro" id="IPR046342">
    <property type="entry name" value="CBS_dom_sf"/>
</dbReference>
<feature type="non-terminal residue" evidence="3">
    <location>
        <position position="1"/>
    </location>
</feature>
<evidence type="ECO:0000256" key="1">
    <source>
        <dbReference type="ARBA" id="ARBA00023122"/>
    </source>
</evidence>
<dbReference type="CDD" id="cd00130">
    <property type="entry name" value="PAS"/>
    <property type="match status" value="1"/>
</dbReference>
<dbReference type="InterPro" id="IPR000014">
    <property type="entry name" value="PAS"/>
</dbReference>
<dbReference type="Gene3D" id="3.10.580.10">
    <property type="entry name" value="CBS-domain"/>
    <property type="match status" value="2"/>
</dbReference>
<gene>
    <name evidence="3" type="ORF">S01H1_35659</name>
</gene>
<accession>X0V478</accession>
<protein>
    <recommendedName>
        <fullName evidence="2">CBS domain-containing protein</fullName>
    </recommendedName>
</protein>
<reference evidence="3" key="1">
    <citation type="journal article" date="2014" name="Front. Microbiol.">
        <title>High frequency of phylogenetically diverse reductive dehalogenase-homologous genes in deep subseafloor sedimentary metagenomes.</title>
        <authorList>
            <person name="Kawai M."/>
            <person name="Futagami T."/>
            <person name="Toyoda A."/>
            <person name="Takaki Y."/>
            <person name="Nishi S."/>
            <person name="Hori S."/>
            <person name="Arai W."/>
            <person name="Tsubouchi T."/>
            <person name="Morono Y."/>
            <person name="Uchiyama I."/>
            <person name="Ito T."/>
            <person name="Fujiyama A."/>
            <person name="Inagaki F."/>
            <person name="Takami H."/>
        </authorList>
    </citation>
    <scope>NUCLEOTIDE SEQUENCE</scope>
    <source>
        <strain evidence="3">Expedition CK06-06</strain>
    </source>
</reference>
<proteinExistence type="predicted"/>
<feature type="non-terminal residue" evidence="3">
    <location>
        <position position="270"/>
    </location>
</feature>